<keyword evidence="3 6" id="KW-0812">Transmembrane</keyword>
<name>A0A2S1SIQ7_9FLAO</name>
<dbReference type="PANTHER" id="PTHR30213:SF1">
    <property type="entry name" value="INNER MEMBRANE PROTEIN YHJD"/>
    <property type="match status" value="1"/>
</dbReference>
<reference evidence="7 8" key="1">
    <citation type="submission" date="2018-05" db="EMBL/GenBank/DDBJ databases">
        <title>Genome sequencing of Flavobacterium sp. HYN0049.</title>
        <authorList>
            <person name="Yi H."/>
            <person name="Baek C."/>
        </authorList>
    </citation>
    <scope>NUCLEOTIDE SEQUENCE [LARGE SCALE GENOMIC DNA]</scope>
    <source>
        <strain evidence="7 8">HYN0049</strain>
    </source>
</reference>
<evidence type="ECO:0000256" key="3">
    <source>
        <dbReference type="ARBA" id="ARBA00022692"/>
    </source>
</evidence>
<keyword evidence="2" id="KW-1003">Cell membrane</keyword>
<dbReference type="Pfam" id="PF03631">
    <property type="entry name" value="Virul_fac_BrkB"/>
    <property type="match status" value="1"/>
</dbReference>
<evidence type="ECO:0000256" key="2">
    <source>
        <dbReference type="ARBA" id="ARBA00022475"/>
    </source>
</evidence>
<sequence length="305" mass="33787">MKRREMAKTGWQLLKDTFNEFNDDNAIKLSASLSYYTVFALPPLIMIILAITGFFFGEEAVTGEFFGQINGLVGNDAALQIQETIKNTQLSGSTTFATVFGVIMLVIGASGVFAEIQSSINFIWGLKAKPNKGIMKFVKNRLMSFSMIAVMGFLLMVSLLVNTAMDILNTKLAVYFPDVTVYLFYVLNIVILFLTTTALFSIIFRTLPDGTISWKDTLIGSSVTSIFFMIGKFAISSYLGNSTVATVYGAAGSVIIILVWVYYSAIILYFGAEFTKIYARAHGQKIIPNDYAVEIQKEIFEIESK</sequence>
<feature type="transmembrane region" description="Helical" evidence="6">
    <location>
        <begin position="142"/>
        <end position="161"/>
    </location>
</feature>
<dbReference type="OrthoDB" id="9797028at2"/>
<feature type="transmembrane region" description="Helical" evidence="6">
    <location>
        <begin position="216"/>
        <end position="235"/>
    </location>
</feature>
<comment type="subcellular location">
    <subcellularLocation>
        <location evidence="1">Cell membrane</location>
        <topology evidence="1">Multi-pass membrane protein</topology>
    </subcellularLocation>
</comment>
<dbReference type="Proteomes" id="UP000244937">
    <property type="component" value="Chromosome"/>
</dbReference>
<evidence type="ECO:0000256" key="5">
    <source>
        <dbReference type="ARBA" id="ARBA00023136"/>
    </source>
</evidence>
<dbReference type="NCBIfam" id="TIGR00765">
    <property type="entry name" value="yihY_not_rbn"/>
    <property type="match status" value="1"/>
</dbReference>
<dbReference type="GO" id="GO:0005886">
    <property type="term" value="C:plasma membrane"/>
    <property type="evidence" value="ECO:0007669"/>
    <property type="project" value="UniProtKB-SubCell"/>
</dbReference>
<evidence type="ECO:0000256" key="4">
    <source>
        <dbReference type="ARBA" id="ARBA00022989"/>
    </source>
</evidence>
<dbReference type="PANTHER" id="PTHR30213">
    <property type="entry name" value="INNER MEMBRANE PROTEIN YHJD"/>
    <property type="match status" value="1"/>
</dbReference>
<dbReference type="EMBL" id="CP029187">
    <property type="protein sequence ID" value="AWI26296.1"/>
    <property type="molecule type" value="Genomic_DNA"/>
</dbReference>
<evidence type="ECO:0000256" key="6">
    <source>
        <dbReference type="SAM" id="Phobius"/>
    </source>
</evidence>
<keyword evidence="8" id="KW-1185">Reference proteome</keyword>
<organism evidence="7 8">
    <name type="scientific">Flavobacterium pallidum</name>
    <dbReference type="NCBI Taxonomy" id="2172098"/>
    <lineage>
        <taxon>Bacteria</taxon>
        <taxon>Pseudomonadati</taxon>
        <taxon>Bacteroidota</taxon>
        <taxon>Flavobacteriia</taxon>
        <taxon>Flavobacteriales</taxon>
        <taxon>Flavobacteriaceae</taxon>
        <taxon>Flavobacterium</taxon>
    </lineage>
</organism>
<dbReference type="KEGG" id="fpal:HYN49_10495"/>
<feature type="transmembrane region" description="Helical" evidence="6">
    <location>
        <begin position="181"/>
        <end position="204"/>
    </location>
</feature>
<keyword evidence="4 6" id="KW-1133">Transmembrane helix</keyword>
<evidence type="ECO:0000256" key="1">
    <source>
        <dbReference type="ARBA" id="ARBA00004651"/>
    </source>
</evidence>
<gene>
    <name evidence="7" type="ORF">HYN49_10495</name>
</gene>
<protein>
    <submittedName>
        <fullName evidence="7">Ribonuclease BN</fullName>
    </submittedName>
</protein>
<proteinExistence type="predicted"/>
<accession>A0A2S1SIQ7</accession>
<dbReference type="PIRSF" id="PIRSF035875">
    <property type="entry name" value="RNase_BN"/>
    <property type="match status" value="1"/>
</dbReference>
<evidence type="ECO:0000313" key="8">
    <source>
        <dbReference type="Proteomes" id="UP000244937"/>
    </source>
</evidence>
<feature type="transmembrane region" description="Helical" evidence="6">
    <location>
        <begin position="96"/>
        <end position="114"/>
    </location>
</feature>
<evidence type="ECO:0000313" key="7">
    <source>
        <dbReference type="EMBL" id="AWI26296.1"/>
    </source>
</evidence>
<dbReference type="AlphaFoldDB" id="A0A2S1SIQ7"/>
<dbReference type="InterPro" id="IPR017039">
    <property type="entry name" value="Virul_fac_BrkB"/>
</dbReference>
<dbReference type="RefSeq" id="WP_108904074.1">
    <property type="nucleotide sequence ID" value="NZ_CP029187.1"/>
</dbReference>
<keyword evidence="5 6" id="KW-0472">Membrane</keyword>
<feature type="transmembrane region" description="Helical" evidence="6">
    <location>
        <begin position="33"/>
        <end position="56"/>
    </location>
</feature>
<feature type="transmembrane region" description="Helical" evidence="6">
    <location>
        <begin position="247"/>
        <end position="270"/>
    </location>
</feature>